<organism evidence="1 2">
    <name type="scientific">Ephemerocybe angulata</name>
    <dbReference type="NCBI Taxonomy" id="980116"/>
    <lineage>
        <taxon>Eukaryota</taxon>
        <taxon>Fungi</taxon>
        <taxon>Dikarya</taxon>
        <taxon>Basidiomycota</taxon>
        <taxon>Agaricomycotina</taxon>
        <taxon>Agaricomycetes</taxon>
        <taxon>Agaricomycetidae</taxon>
        <taxon>Agaricales</taxon>
        <taxon>Agaricineae</taxon>
        <taxon>Psathyrellaceae</taxon>
        <taxon>Ephemerocybe</taxon>
    </lineage>
</organism>
<protein>
    <submittedName>
        <fullName evidence="1">Uncharacterized protein</fullName>
    </submittedName>
</protein>
<dbReference type="AlphaFoldDB" id="A0A8H6H7C9"/>
<reference evidence="1 2" key="1">
    <citation type="submission" date="2020-07" db="EMBL/GenBank/DDBJ databases">
        <title>Comparative genomics of pyrophilous fungi reveals a link between fire events and developmental genes.</title>
        <authorList>
            <consortium name="DOE Joint Genome Institute"/>
            <person name="Steindorff A.S."/>
            <person name="Carver A."/>
            <person name="Calhoun S."/>
            <person name="Stillman K."/>
            <person name="Liu H."/>
            <person name="Lipzen A."/>
            <person name="Pangilinan J."/>
            <person name="Labutti K."/>
            <person name="Bruns T.D."/>
            <person name="Grigoriev I.V."/>
        </authorList>
    </citation>
    <scope>NUCLEOTIDE SEQUENCE [LARGE SCALE GENOMIC DNA]</scope>
    <source>
        <strain evidence="1 2">CBS 144469</strain>
    </source>
</reference>
<dbReference type="Proteomes" id="UP000521943">
    <property type="component" value="Unassembled WGS sequence"/>
</dbReference>
<dbReference type="EMBL" id="JACGCI010000217">
    <property type="protein sequence ID" value="KAF6741794.1"/>
    <property type="molecule type" value="Genomic_DNA"/>
</dbReference>
<evidence type="ECO:0000313" key="1">
    <source>
        <dbReference type="EMBL" id="KAF6741794.1"/>
    </source>
</evidence>
<sequence>MDPTLGWVPDNWLEDGINYFTSPSFRFNRHVFSRKRGGLRNQRNFINDCSFFYHSAVAEGLEKEFLRSMLSACFARWHLSGVFHSPDHMRAISVRVMEENRRYTMIFNGPRDQDAEYQLPIARHGPNSCSTTTTPSGSVTSVPCGTDGLNGARVHVATCARQAVQAPASPWLLERETEDVVPWLNYQQYSYASPSVRDLRLSVIPLSIF</sequence>
<keyword evidence="2" id="KW-1185">Reference proteome</keyword>
<proteinExistence type="predicted"/>
<gene>
    <name evidence="1" type="ORF">DFP72DRAFT_861482</name>
</gene>
<evidence type="ECO:0000313" key="2">
    <source>
        <dbReference type="Proteomes" id="UP000521943"/>
    </source>
</evidence>
<name>A0A8H6H7C9_9AGAR</name>
<comment type="caution">
    <text evidence="1">The sequence shown here is derived from an EMBL/GenBank/DDBJ whole genome shotgun (WGS) entry which is preliminary data.</text>
</comment>
<accession>A0A8H6H7C9</accession>